<sequence length="198" mass="21891">MANDWSRVIFSDESTSTTTQGQRVRVWRIRPTFSTSLTVGGRMSTFRAQSHSTAEVRCTASLKADVRTLYTGTLWTPALIPFVHSDFFPDHNFSFQQDLAPVQTVRVVKNHLQQCGIEKLGWVPKSADMNIIENVWGRIKVAKASLPKFQPKPALVCRANQLNSHGNNRTGIDRGDAPSVAGETSRSGGHVTLRGLEA</sequence>
<evidence type="ECO:0000313" key="1">
    <source>
        <dbReference type="EMBL" id="KAG0410252.1"/>
    </source>
</evidence>
<accession>A0AC60NT31</accession>
<protein>
    <submittedName>
        <fullName evidence="1">Uncharacterized protein</fullName>
    </submittedName>
</protein>
<name>A0AC60NT31_IXOPE</name>
<keyword evidence="2" id="KW-1185">Reference proteome</keyword>
<dbReference type="Proteomes" id="UP000805193">
    <property type="component" value="Unassembled WGS sequence"/>
</dbReference>
<evidence type="ECO:0000313" key="2">
    <source>
        <dbReference type="Proteomes" id="UP000805193"/>
    </source>
</evidence>
<organism evidence="1 2">
    <name type="scientific">Ixodes persulcatus</name>
    <name type="common">Taiga tick</name>
    <dbReference type="NCBI Taxonomy" id="34615"/>
    <lineage>
        <taxon>Eukaryota</taxon>
        <taxon>Metazoa</taxon>
        <taxon>Ecdysozoa</taxon>
        <taxon>Arthropoda</taxon>
        <taxon>Chelicerata</taxon>
        <taxon>Arachnida</taxon>
        <taxon>Acari</taxon>
        <taxon>Parasitiformes</taxon>
        <taxon>Ixodida</taxon>
        <taxon>Ixodoidea</taxon>
        <taxon>Ixodidae</taxon>
        <taxon>Ixodinae</taxon>
        <taxon>Ixodes</taxon>
    </lineage>
</organism>
<reference evidence="1 2" key="1">
    <citation type="journal article" date="2020" name="Cell">
        <title>Large-Scale Comparative Analyses of Tick Genomes Elucidate Their Genetic Diversity and Vector Capacities.</title>
        <authorList>
            <consortium name="Tick Genome and Microbiome Consortium (TIGMIC)"/>
            <person name="Jia N."/>
            <person name="Wang J."/>
            <person name="Shi W."/>
            <person name="Du L."/>
            <person name="Sun Y."/>
            <person name="Zhan W."/>
            <person name="Jiang J.F."/>
            <person name="Wang Q."/>
            <person name="Zhang B."/>
            <person name="Ji P."/>
            <person name="Bell-Sakyi L."/>
            <person name="Cui X.M."/>
            <person name="Yuan T.T."/>
            <person name="Jiang B.G."/>
            <person name="Yang W.F."/>
            <person name="Lam T.T."/>
            <person name="Chang Q.C."/>
            <person name="Ding S.J."/>
            <person name="Wang X.J."/>
            <person name="Zhu J.G."/>
            <person name="Ruan X.D."/>
            <person name="Zhao L."/>
            <person name="Wei J.T."/>
            <person name="Ye R.Z."/>
            <person name="Que T.C."/>
            <person name="Du C.H."/>
            <person name="Zhou Y.H."/>
            <person name="Cheng J.X."/>
            <person name="Dai P.F."/>
            <person name="Guo W.B."/>
            <person name="Han X.H."/>
            <person name="Huang E.J."/>
            <person name="Li L.F."/>
            <person name="Wei W."/>
            <person name="Gao Y.C."/>
            <person name="Liu J.Z."/>
            <person name="Shao H.Z."/>
            <person name="Wang X."/>
            <person name="Wang C.C."/>
            <person name="Yang T.C."/>
            <person name="Huo Q.B."/>
            <person name="Li W."/>
            <person name="Chen H.Y."/>
            <person name="Chen S.E."/>
            <person name="Zhou L.G."/>
            <person name="Ni X.B."/>
            <person name="Tian J.H."/>
            <person name="Sheng Y."/>
            <person name="Liu T."/>
            <person name="Pan Y.S."/>
            <person name="Xia L.Y."/>
            <person name="Li J."/>
            <person name="Zhao F."/>
            <person name="Cao W.C."/>
        </authorList>
    </citation>
    <scope>NUCLEOTIDE SEQUENCE [LARGE SCALE GENOMIC DNA]</scope>
    <source>
        <strain evidence="1">Iper-2018</strain>
    </source>
</reference>
<gene>
    <name evidence="1" type="ORF">HPB47_012645</name>
</gene>
<dbReference type="EMBL" id="JABSTQ010011542">
    <property type="protein sequence ID" value="KAG0410252.1"/>
    <property type="molecule type" value="Genomic_DNA"/>
</dbReference>
<proteinExistence type="predicted"/>
<comment type="caution">
    <text evidence="1">The sequence shown here is derived from an EMBL/GenBank/DDBJ whole genome shotgun (WGS) entry which is preliminary data.</text>
</comment>